<gene>
    <name evidence="1" type="ORF">CH360_09050</name>
    <name evidence="2" type="ORF">CH373_11185</name>
</gene>
<keyword evidence="3" id="KW-1185">Reference proteome</keyword>
<comment type="caution">
    <text evidence="2">The sequence shown here is derived from an EMBL/GenBank/DDBJ whole genome shotgun (WGS) entry which is preliminary data.</text>
</comment>
<reference evidence="3 4" key="1">
    <citation type="submission" date="2017-07" db="EMBL/GenBank/DDBJ databases">
        <title>Leptospira spp. isolated from tropical soils.</title>
        <authorList>
            <person name="Thibeaux R."/>
            <person name="Iraola G."/>
            <person name="Ferres I."/>
            <person name="Bierque E."/>
            <person name="Girault D."/>
            <person name="Soupe-Gilbert M.-E."/>
            <person name="Picardeau M."/>
            <person name="Goarant C."/>
        </authorList>
    </citation>
    <scope>NUCLEOTIDE SEQUENCE [LARGE SCALE GENOMIC DNA]</scope>
    <source>
        <strain evidence="2 4">FH1-B-B1</strain>
        <strain evidence="1 3">FH1-B-C1</strain>
    </source>
</reference>
<dbReference type="EMBL" id="NPDY01000007">
    <property type="protein sequence ID" value="PJZ69733.1"/>
    <property type="molecule type" value="Genomic_DNA"/>
</dbReference>
<evidence type="ECO:0000313" key="3">
    <source>
        <dbReference type="Proteomes" id="UP000231962"/>
    </source>
</evidence>
<evidence type="ECO:0000313" key="4">
    <source>
        <dbReference type="Proteomes" id="UP000231990"/>
    </source>
</evidence>
<evidence type="ECO:0000313" key="1">
    <source>
        <dbReference type="EMBL" id="PJZ69733.1"/>
    </source>
</evidence>
<name>A0A2M9ZLU8_9LEPT</name>
<evidence type="ECO:0000313" key="2">
    <source>
        <dbReference type="EMBL" id="PJZ73052.1"/>
    </source>
</evidence>
<protein>
    <submittedName>
        <fullName evidence="2">Uncharacterized protein</fullName>
    </submittedName>
</protein>
<dbReference type="EMBL" id="NPDZ01000006">
    <property type="protein sequence ID" value="PJZ73052.1"/>
    <property type="molecule type" value="Genomic_DNA"/>
</dbReference>
<dbReference type="Proteomes" id="UP000231990">
    <property type="component" value="Unassembled WGS sequence"/>
</dbReference>
<proteinExistence type="predicted"/>
<dbReference type="OrthoDB" id="325228at2"/>
<accession>A0A2M9ZLU8</accession>
<sequence length="219" mass="25063">MELAQFSSEAWRLAVSDYVREIKKVGHEKSPFWLLVRTFASVATEADDPESFYDDLDSGFIRELTEGEENNFDLALSHYLSLATSVLVSISEAYNEENEELCETLTDEIINGILGGLADQGLETMNDSDLLNVTIRILHARLSLYDIPIEETFSVATLDKIPNEEERDILEPLVGFLLEEYKEMEDPEDRFVSLMQILFDTLWTLFYLGLEEGEEELEN</sequence>
<dbReference type="AlphaFoldDB" id="A0A2M9ZLU8"/>
<dbReference type="RefSeq" id="WP_100713714.1">
    <property type="nucleotide sequence ID" value="NZ_NPDY01000007.1"/>
</dbReference>
<dbReference type="Proteomes" id="UP000231962">
    <property type="component" value="Unassembled WGS sequence"/>
</dbReference>
<organism evidence="2 4">
    <name type="scientific">Leptospira perolatii</name>
    <dbReference type="NCBI Taxonomy" id="2023191"/>
    <lineage>
        <taxon>Bacteria</taxon>
        <taxon>Pseudomonadati</taxon>
        <taxon>Spirochaetota</taxon>
        <taxon>Spirochaetia</taxon>
        <taxon>Leptospirales</taxon>
        <taxon>Leptospiraceae</taxon>
        <taxon>Leptospira</taxon>
    </lineage>
</organism>